<accession>A0A921LUB8</accession>
<dbReference type="EMBL" id="DYUZ01000035">
    <property type="protein sequence ID" value="HJG38161.1"/>
    <property type="molecule type" value="Genomic_DNA"/>
</dbReference>
<evidence type="ECO:0000313" key="3">
    <source>
        <dbReference type="EMBL" id="HJG38161.1"/>
    </source>
</evidence>
<keyword evidence="2" id="KW-1133">Transmembrane helix</keyword>
<proteinExistence type="predicted"/>
<name>A0A921LUB8_9ACTN</name>
<dbReference type="RefSeq" id="WP_273191284.1">
    <property type="nucleotide sequence ID" value="NZ_CALUIL010000028.1"/>
</dbReference>
<keyword evidence="2" id="KW-0812">Transmembrane</keyword>
<dbReference type="AlphaFoldDB" id="A0A921LUB8"/>
<feature type="transmembrane region" description="Helical" evidence="2">
    <location>
        <begin position="77"/>
        <end position="103"/>
    </location>
</feature>
<reference evidence="3" key="2">
    <citation type="submission" date="2021-09" db="EMBL/GenBank/DDBJ databases">
        <authorList>
            <person name="Gilroy R."/>
        </authorList>
    </citation>
    <scope>NUCLEOTIDE SEQUENCE</scope>
    <source>
        <strain evidence="3">ChiHjej13B12-9602</strain>
    </source>
</reference>
<evidence type="ECO:0000256" key="2">
    <source>
        <dbReference type="SAM" id="Phobius"/>
    </source>
</evidence>
<keyword evidence="2" id="KW-0472">Membrane</keyword>
<protein>
    <submittedName>
        <fullName evidence="3">DUF2273 domain-containing protein</fullName>
    </submittedName>
</protein>
<sequence length="129" mass="14117">MSRRSKGASSPKFSIDQEEPVAFDDGMPDMQEEEPQKKHAQFLTAEDLEGAVGFVRGLGAAAWHYAGKHPYTVSYGFIGLILAVLILTIGLWSTIVIAVFVLVGAMVGQIRDGENGIVNFFRRLFSNGR</sequence>
<gene>
    <name evidence="3" type="ORF">K8V70_09960</name>
</gene>
<organism evidence="3 4">
    <name type="scientific">Enorma phocaeensis</name>
    <dbReference type="NCBI Taxonomy" id="1871019"/>
    <lineage>
        <taxon>Bacteria</taxon>
        <taxon>Bacillati</taxon>
        <taxon>Actinomycetota</taxon>
        <taxon>Coriobacteriia</taxon>
        <taxon>Coriobacteriales</taxon>
        <taxon>Coriobacteriaceae</taxon>
        <taxon>Enorma</taxon>
    </lineage>
</organism>
<feature type="region of interest" description="Disordered" evidence="1">
    <location>
        <begin position="1"/>
        <end position="39"/>
    </location>
</feature>
<dbReference type="Proteomes" id="UP000753256">
    <property type="component" value="Unassembled WGS sequence"/>
</dbReference>
<dbReference type="InterPro" id="IPR018730">
    <property type="entry name" value="DUF2273"/>
</dbReference>
<reference evidence="3" key="1">
    <citation type="journal article" date="2021" name="PeerJ">
        <title>Extensive microbial diversity within the chicken gut microbiome revealed by metagenomics and culture.</title>
        <authorList>
            <person name="Gilroy R."/>
            <person name="Ravi A."/>
            <person name="Getino M."/>
            <person name="Pursley I."/>
            <person name="Horton D.L."/>
            <person name="Alikhan N.F."/>
            <person name="Baker D."/>
            <person name="Gharbi K."/>
            <person name="Hall N."/>
            <person name="Watson M."/>
            <person name="Adriaenssens E.M."/>
            <person name="Foster-Nyarko E."/>
            <person name="Jarju S."/>
            <person name="Secka A."/>
            <person name="Antonio M."/>
            <person name="Oren A."/>
            <person name="Chaudhuri R.R."/>
            <person name="La Ragione R."/>
            <person name="Hildebrand F."/>
            <person name="Pallen M.J."/>
        </authorList>
    </citation>
    <scope>NUCLEOTIDE SEQUENCE</scope>
    <source>
        <strain evidence="3">ChiHjej13B12-9602</strain>
    </source>
</reference>
<feature type="compositionally biased region" description="Acidic residues" evidence="1">
    <location>
        <begin position="16"/>
        <end position="33"/>
    </location>
</feature>
<dbReference type="Pfam" id="PF10031">
    <property type="entry name" value="DUF2273"/>
    <property type="match status" value="1"/>
</dbReference>
<evidence type="ECO:0000256" key="1">
    <source>
        <dbReference type="SAM" id="MobiDB-lite"/>
    </source>
</evidence>
<comment type="caution">
    <text evidence="3">The sequence shown here is derived from an EMBL/GenBank/DDBJ whole genome shotgun (WGS) entry which is preliminary data.</text>
</comment>
<evidence type="ECO:0000313" key="4">
    <source>
        <dbReference type="Proteomes" id="UP000753256"/>
    </source>
</evidence>